<dbReference type="KEGG" id="egl:EGR_09421"/>
<sequence length="77" mass="8886">MTINLSALSLRHYPTALFVRLHLKWSLAVVRPFSPLKGNTHQTTGRVCTAGEFYLSGQREISQHQSTYNYDNHKMHE</sequence>
<dbReference type="Proteomes" id="UP000019149">
    <property type="component" value="Unassembled WGS sequence"/>
</dbReference>
<protein>
    <submittedName>
        <fullName evidence="1">Uncharacterized protein</fullName>
    </submittedName>
</protein>
<dbReference type="AlphaFoldDB" id="W6U3N2"/>
<comment type="caution">
    <text evidence="1">The sequence shown here is derived from an EMBL/GenBank/DDBJ whole genome shotgun (WGS) entry which is preliminary data.</text>
</comment>
<dbReference type="GeneID" id="36345136"/>
<organism evidence="1 2">
    <name type="scientific">Echinococcus granulosus</name>
    <name type="common">Hydatid tapeworm</name>
    <dbReference type="NCBI Taxonomy" id="6210"/>
    <lineage>
        <taxon>Eukaryota</taxon>
        <taxon>Metazoa</taxon>
        <taxon>Spiralia</taxon>
        <taxon>Lophotrochozoa</taxon>
        <taxon>Platyhelminthes</taxon>
        <taxon>Cestoda</taxon>
        <taxon>Eucestoda</taxon>
        <taxon>Cyclophyllidea</taxon>
        <taxon>Taeniidae</taxon>
        <taxon>Echinococcus</taxon>
        <taxon>Echinococcus granulosus group</taxon>
    </lineage>
</organism>
<gene>
    <name evidence="1" type="ORF">EGR_09421</name>
</gene>
<evidence type="ECO:0000313" key="2">
    <source>
        <dbReference type="Proteomes" id="UP000019149"/>
    </source>
</evidence>
<dbReference type="CTD" id="36345136"/>
<keyword evidence="2" id="KW-1185">Reference proteome</keyword>
<dbReference type="EMBL" id="APAU02000147">
    <property type="protein sequence ID" value="EUB55708.1"/>
    <property type="molecule type" value="Genomic_DNA"/>
</dbReference>
<reference evidence="1 2" key="1">
    <citation type="journal article" date="2013" name="Nat. Genet.">
        <title>The genome of the hydatid tapeworm Echinococcus granulosus.</title>
        <authorList>
            <person name="Zheng H."/>
            <person name="Zhang W."/>
            <person name="Zhang L."/>
            <person name="Zhang Z."/>
            <person name="Li J."/>
            <person name="Lu G."/>
            <person name="Zhu Y."/>
            <person name="Wang Y."/>
            <person name="Huang Y."/>
            <person name="Liu J."/>
            <person name="Kang H."/>
            <person name="Chen J."/>
            <person name="Wang L."/>
            <person name="Chen A."/>
            <person name="Yu S."/>
            <person name="Gao Z."/>
            <person name="Jin L."/>
            <person name="Gu W."/>
            <person name="Wang Z."/>
            <person name="Zhao L."/>
            <person name="Shi B."/>
            <person name="Wen H."/>
            <person name="Lin R."/>
            <person name="Jones M.K."/>
            <person name="Brejova B."/>
            <person name="Vinar T."/>
            <person name="Zhao G."/>
            <person name="McManus D.P."/>
            <person name="Chen Z."/>
            <person name="Zhou Y."/>
            <person name="Wang S."/>
        </authorList>
    </citation>
    <scope>NUCLEOTIDE SEQUENCE [LARGE SCALE GENOMIC DNA]</scope>
</reference>
<proteinExistence type="predicted"/>
<accession>W6U3N2</accession>
<dbReference type="RefSeq" id="XP_024346904.1">
    <property type="nucleotide sequence ID" value="XM_024498670.1"/>
</dbReference>
<evidence type="ECO:0000313" key="1">
    <source>
        <dbReference type="EMBL" id="EUB55708.1"/>
    </source>
</evidence>
<name>W6U3N2_ECHGR</name>